<comment type="subcellular location">
    <subcellularLocation>
        <location evidence="5">Cell membrane</location>
        <topology evidence="5">Multi-pass membrane protein</topology>
    </subcellularLocation>
    <subcellularLocation>
        <location evidence="1">Membrane</location>
        <topology evidence="1">Multi-pass membrane protein</topology>
    </subcellularLocation>
</comment>
<evidence type="ECO:0000256" key="2">
    <source>
        <dbReference type="ARBA" id="ARBA00022692"/>
    </source>
</evidence>
<comment type="similarity">
    <text evidence="5">Belongs to the 4-toluene sulfonate uptake permease (TSUP) (TC 2.A.102) family.</text>
</comment>
<dbReference type="Proteomes" id="UP001631949">
    <property type="component" value="Unassembled WGS sequence"/>
</dbReference>
<comment type="caution">
    <text evidence="6">The sequence shown here is derived from an EMBL/GenBank/DDBJ whole genome shotgun (WGS) entry which is preliminary data.</text>
</comment>
<gene>
    <name evidence="6" type="ORF">ACKQTC_04550</name>
</gene>
<keyword evidence="7" id="KW-1185">Reference proteome</keyword>
<reference evidence="6 7" key="1">
    <citation type="journal article" date="2016" name="Int. J. Syst. Evol. Microbiol.">
        <title>Peptococcus simiae sp. nov., isolated from rhesus macaque faeces and emended description of the genus Peptococcus.</title>
        <authorList>
            <person name="Shkoporov A.N."/>
            <person name="Efimov B.A."/>
            <person name="Kondova I."/>
            <person name="Ouwerling B."/>
            <person name="Chaplin A.V."/>
            <person name="Shcherbakova V.A."/>
            <person name="Langermans J.A.M."/>
        </authorList>
    </citation>
    <scope>NUCLEOTIDE SEQUENCE [LARGE SCALE GENOMIC DNA]</scope>
    <source>
        <strain evidence="6 7">M108</strain>
    </source>
</reference>
<protein>
    <recommendedName>
        <fullName evidence="5">Probable membrane transporter protein</fullName>
    </recommendedName>
</protein>
<feature type="transmembrane region" description="Helical" evidence="5">
    <location>
        <begin position="68"/>
        <end position="86"/>
    </location>
</feature>
<dbReference type="InterPro" id="IPR002781">
    <property type="entry name" value="TM_pro_TauE-like"/>
</dbReference>
<feature type="transmembrane region" description="Helical" evidence="5">
    <location>
        <begin position="92"/>
        <end position="112"/>
    </location>
</feature>
<dbReference type="Pfam" id="PF01925">
    <property type="entry name" value="TauE"/>
    <property type="match status" value="1"/>
</dbReference>
<feature type="transmembrane region" description="Helical" evidence="5">
    <location>
        <begin position="124"/>
        <end position="150"/>
    </location>
</feature>
<sequence length="160" mass="17048">MFAVILLVAFLGLLLQRVSGTGFALVMVPVYTLFLGPVEGVLVSNILNGLGCLLLMLAVRKDLQWKRVLVLSGAAVLGMYPGIWLVKYLSPALLQLTIGLIMLVALAISLGFKVDKPHKDGLVPLLLSGLGGGFLVTTAGIPAPAMVIYARYVNWDFSPV</sequence>
<name>A0ABW9GZM7_9FIRM</name>
<evidence type="ECO:0000256" key="1">
    <source>
        <dbReference type="ARBA" id="ARBA00004141"/>
    </source>
</evidence>
<evidence type="ECO:0000256" key="5">
    <source>
        <dbReference type="RuleBase" id="RU363041"/>
    </source>
</evidence>
<evidence type="ECO:0000256" key="4">
    <source>
        <dbReference type="ARBA" id="ARBA00023136"/>
    </source>
</evidence>
<evidence type="ECO:0000313" key="7">
    <source>
        <dbReference type="Proteomes" id="UP001631949"/>
    </source>
</evidence>
<keyword evidence="3 5" id="KW-1133">Transmembrane helix</keyword>
<accession>A0ABW9GZM7</accession>
<proteinExistence type="inferred from homology"/>
<keyword evidence="5" id="KW-1003">Cell membrane</keyword>
<organism evidence="6 7">
    <name type="scientific">Peptococcus simiae</name>
    <dbReference type="NCBI Taxonomy" id="1643805"/>
    <lineage>
        <taxon>Bacteria</taxon>
        <taxon>Bacillati</taxon>
        <taxon>Bacillota</taxon>
        <taxon>Clostridia</taxon>
        <taxon>Eubacteriales</taxon>
        <taxon>Peptococcaceae</taxon>
        <taxon>Peptococcus</taxon>
    </lineage>
</organism>
<feature type="transmembrane region" description="Helical" evidence="5">
    <location>
        <begin position="30"/>
        <end position="56"/>
    </location>
</feature>
<keyword evidence="2 5" id="KW-0812">Transmembrane</keyword>
<keyword evidence="4 5" id="KW-0472">Membrane</keyword>
<evidence type="ECO:0000256" key="3">
    <source>
        <dbReference type="ARBA" id="ARBA00022989"/>
    </source>
</evidence>
<dbReference type="RefSeq" id="WP_408977248.1">
    <property type="nucleotide sequence ID" value="NZ_JBJUVG010000004.1"/>
</dbReference>
<evidence type="ECO:0000313" key="6">
    <source>
        <dbReference type="EMBL" id="MFM9413632.1"/>
    </source>
</evidence>
<dbReference type="EMBL" id="JBJUVG010000004">
    <property type="protein sequence ID" value="MFM9413632.1"/>
    <property type="molecule type" value="Genomic_DNA"/>
</dbReference>